<dbReference type="GeneID" id="92097040"/>
<gene>
    <name evidence="2" type="ORF">PG994_012568</name>
</gene>
<evidence type="ECO:0000313" key="3">
    <source>
        <dbReference type="Proteomes" id="UP001480595"/>
    </source>
</evidence>
<keyword evidence="1" id="KW-0812">Transmembrane</keyword>
<sequence>MDVDRWMMWFHRIIVEQQQGLLTTSALQLERPPAKDNDDDHHTRASANYDWHAWLMAERIRRRVIAIYVSYGMYLMATHCFCAGFPALAKLPVSASLGS</sequence>
<accession>A0ABR1TCM8</accession>
<evidence type="ECO:0000256" key="1">
    <source>
        <dbReference type="SAM" id="Phobius"/>
    </source>
</evidence>
<dbReference type="EMBL" id="JAQQWL010000012">
    <property type="protein sequence ID" value="KAK8043730.1"/>
    <property type="molecule type" value="Genomic_DNA"/>
</dbReference>
<organism evidence="2 3">
    <name type="scientific">Apiospora phragmitis</name>
    <dbReference type="NCBI Taxonomy" id="2905665"/>
    <lineage>
        <taxon>Eukaryota</taxon>
        <taxon>Fungi</taxon>
        <taxon>Dikarya</taxon>
        <taxon>Ascomycota</taxon>
        <taxon>Pezizomycotina</taxon>
        <taxon>Sordariomycetes</taxon>
        <taxon>Xylariomycetidae</taxon>
        <taxon>Amphisphaeriales</taxon>
        <taxon>Apiosporaceae</taxon>
        <taxon>Apiospora</taxon>
    </lineage>
</organism>
<name>A0ABR1TCM8_9PEZI</name>
<comment type="caution">
    <text evidence="2">The sequence shown here is derived from an EMBL/GenBank/DDBJ whole genome shotgun (WGS) entry which is preliminary data.</text>
</comment>
<protein>
    <submittedName>
        <fullName evidence="2">Uncharacterized protein</fullName>
    </submittedName>
</protein>
<keyword evidence="3" id="KW-1185">Reference proteome</keyword>
<evidence type="ECO:0000313" key="2">
    <source>
        <dbReference type="EMBL" id="KAK8043730.1"/>
    </source>
</evidence>
<keyword evidence="1" id="KW-0472">Membrane</keyword>
<proteinExistence type="predicted"/>
<feature type="transmembrane region" description="Helical" evidence="1">
    <location>
        <begin position="65"/>
        <end position="89"/>
    </location>
</feature>
<dbReference type="Proteomes" id="UP001480595">
    <property type="component" value="Unassembled WGS sequence"/>
</dbReference>
<dbReference type="RefSeq" id="XP_066710125.1">
    <property type="nucleotide sequence ID" value="XM_066863977.1"/>
</dbReference>
<keyword evidence="1" id="KW-1133">Transmembrane helix</keyword>
<reference evidence="2 3" key="1">
    <citation type="submission" date="2023-01" db="EMBL/GenBank/DDBJ databases">
        <title>Analysis of 21 Apiospora genomes using comparative genomics revels a genus with tremendous synthesis potential of carbohydrate active enzymes and secondary metabolites.</title>
        <authorList>
            <person name="Sorensen T."/>
        </authorList>
    </citation>
    <scope>NUCLEOTIDE SEQUENCE [LARGE SCALE GENOMIC DNA]</scope>
    <source>
        <strain evidence="2 3">CBS 135458</strain>
    </source>
</reference>